<evidence type="ECO:0000256" key="9">
    <source>
        <dbReference type="SAM" id="SignalP"/>
    </source>
</evidence>
<evidence type="ECO:0000256" key="7">
    <source>
        <dbReference type="ARBA" id="ARBA00041661"/>
    </source>
</evidence>
<evidence type="ECO:0000256" key="6">
    <source>
        <dbReference type="ARBA" id="ARBA00041108"/>
    </source>
</evidence>
<keyword evidence="3" id="KW-0256">Endoplasmic reticulum</keyword>
<accession>A0A075ADM7</accession>
<dbReference type="InterPro" id="IPR045149">
    <property type="entry name" value="OS-9-like"/>
</dbReference>
<keyword evidence="12" id="KW-1185">Reference proteome</keyword>
<dbReference type="InterPro" id="IPR012913">
    <property type="entry name" value="OS9-like_dom"/>
</dbReference>
<feature type="chain" id="PRO_5001704609" description="Endoplasmic reticulum lectin 1" evidence="9">
    <location>
        <begin position="20"/>
        <end position="505"/>
    </location>
</feature>
<dbReference type="Proteomes" id="UP000054324">
    <property type="component" value="Unassembled WGS sequence"/>
</dbReference>
<dbReference type="InterPro" id="IPR009011">
    <property type="entry name" value="Man6P_isomerase_rcpt-bd_dom_sf"/>
</dbReference>
<keyword evidence="2 9" id="KW-0732">Signal</keyword>
<dbReference type="KEGG" id="ovi:T265_00171"/>
<dbReference type="GeneID" id="20314359"/>
<feature type="region of interest" description="Disordered" evidence="8">
    <location>
        <begin position="317"/>
        <end position="357"/>
    </location>
</feature>
<dbReference type="PANTHER" id="PTHR15414">
    <property type="entry name" value="OS-9-RELATED"/>
    <property type="match status" value="1"/>
</dbReference>
<organism evidence="11 12">
    <name type="scientific">Opisthorchis viverrini</name>
    <name type="common">Southeast Asian liver fluke</name>
    <dbReference type="NCBI Taxonomy" id="6198"/>
    <lineage>
        <taxon>Eukaryota</taxon>
        <taxon>Metazoa</taxon>
        <taxon>Spiralia</taxon>
        <taxon>Lophotrochozoa</taxon>
        <taxon>Platyhelminthes</taxon>
        <taxon>Trematoda</taxon>
        <taxon>Digenea</taxon>
        <taxon>Opisthorchiida</taxon>
        <taxon>Opisthorchiata</taxon>
        <taxon>Opisthorchiidae</taxon>
        <taxon>Opisthorchis</taxon>
    </lineage>
</organism>
<keyword evidence="4" id="KW-1015">Disulfide bond</keyword>
<feature type="compositionally biased region" description="Acidic residues" evidence="8">
    <location>
        <begin position="317"/>
        <end position="326"/>
    </location>
</feature>
<dbReference type="RefSeq" id="XP_009162092.1">
    <property type="nucleotide sequence ID" value="XM_009163828.1"/>
</dbReference>
<feature type="domain" description="MRH" evidence="10">
    <location>
        <begin position="94"/>
        <end position="236"/>
    </location>
</feature>
<reference evidence="11 12" key="1">
    <citation type="submission" date="2013-11" db="EMBL/GenBank/DDBJ databases">
        <title>Opisthorchis viverrini - life in the bile duct.</title>
        <authorList>
            <person name="Young N.D."/>
            <person name="Nagarajan N."/>
            <person name="Lin S.J."/>
            <person name="Korhonen P.K."/>
            <person name="Jex A.R."/>
            <person name="Hall R.S."/>
            <person name="Safavi-Hemami H."/>
            <person name="Kaewkong W."/>
            <person name="Bertrand D."/>
            <person name="Gao S."/>
            <person name="Seet Q."/>
            <person name="Wongkham S."/>
            <person name="Teh B.T."/>
            <person name="Wongkham C."/>
            <person name="Intapan P.M."/>
            <person name="Maleewong W."/>
            <person name="Yang X."/>
            <person name="Hu M."/>
            <person name="Wang Z."/>
            <person name="Hofmann A."/>
            <person name="Sternberg P.W."/>
            <person name="Tan P."/>
            <person name="Wang J."/>
            <person name="Gasser R.B."/>
        </authorList>
    </citation>
    <scope>NUCLEOTIDE SEQUENCE [LARGE SCALE GENOMIC DNA]</scope>
</reference>
<dbReference type="AlphaFoldDB" id="A0A075ADM7"/>
<dbReference type="STRING" id="6198.A0A075ADM7"/>
<evidence type="ECO:0000256" key="3">
    <source>
        <dbReference type="ARBA" id="ARBA00022824"/>
    </source>
</evidence>
<dbReference type="SUPFAM" id="SSF50911">
    <property type="entry name" value="Mannose 6-phosphate receptor domain"/>
    <property type="match status" value="2"/>
</dbReference>
<evidence type="ECO:0000259" key="10">
    <source>
        <dbReference type="PROSITE" id="PS51914"/>
    </source>
</evidence>
<dbReference type="EMBL" id="KL596619">
    <property type="protein sequence ID" value="KER34330.1"/>
    <property type="molecule type" value="Genomic_DNA"/>
</dbReference>
<feature type="signal peptide" evidence="9">
    <location>
        <begin position="1"/>
        <end position="19"/>
    </location>
</feature>
<proteinExistence type="predicted"/>
<feature type="domain" description="MRH" evidence="10">
    <location>
        <begin position="371"/>
        <end position="495"/>
    </location>
</feature>
<protein>
    <recommendedName>
        <fullName evidence="6">Endoplasmic reticulum lectin 1</fullName>
    </recommendedName>
    <alternativeName>
        <fullName evidence="7">ER lectin</fullName>
    </alternativeName>
</protein>
<sequence>MYTFGCIFTILLLCRFGLSSYEISDEILYKVRWSFSKDGSEDRPLSQNILISTSAGEKFECLVPIAQEFPEVNQLDSNATANEEVLLEQLFEARPCSTRAEFYWSYELCHKNYVRQFHEELLPDKITKSSKTQEYFLGYHKKGMYLLFVERFRILEISAGSPHSASRPGILLGGSSYPYYVVKFVDGTPCDLTGERRLTSVLYICLEDEDGRIIQVSEVESCQYQVVFATRYLCSHPAYRLPKRPVKPLSCAPREGAVAKPVSLMEFEKQQEQLSQHGISNLAALFGNVALKNIRVEANRRNNLIVYRIRTIDTDESNETDEDTMSQEDTSSSDGDSANRGDTGKAAEPTSKPTMPGSAYRTRFLEFISGKFCLQGRAAGWWQYEICLRSNVTQYHVNNQGKRAQVIVLGQWDPAAHERWSTKQAQNSISHVRSSAEGVNLFYGNGEFCELIGQVRETVVKLRCNTAANGIHLSFTERTDCRYTVLVESSAFCELTTDEIKSLVY</sequence>
<dbReference type="Gene3D" id="2.70.130.10">
    <property type="entry name" value="Mannose-6-phosphate receptor binding domain"/>
    <property type="match status" value="2"/>
</dbReference>
<dbReference type="GO" id="GO:0005788">
    <property type="term" value="C:endoplasmic reticulum lumen"/>
    <property type="evidence" value="ECO:0007669"/>
    <property type="project" value="TreeGrafter"/>
</dbReference>
<gene>
    <name evidence="11" type="ORF">T265_00171</name>
</gene>
<evidence type="ECO:0000313" key="12">
    <source>
        <dbReference type="Proteomes" id="UP000054324"/>
    </source>
</evidence>
<evidence type="ECO:0000256" key="4">
    <source>
        <dbReference type="ARBA" id="ARBA00023157"/>
    </source>
</evidence>
<dbReference type="CTD" id="20314359"/>
<evidence type="ECO:0000256" key="8">
    <source>
        <dbReference type="SAM" id="MobiDB-lite"/>
    </source>
</evidence>
<dbReference type="InterPro" id="IPR044865">
    <property type="entry name" value="MRH_dom"/>
</dbReference>
<dbReference type="GO" id="GO:0030968">
    <property type="term" value="P:endoplasmic reticulum unfolded protein response"/>
    <property type="evidence" value="ECO:0007669"/>
    <property type="project" value="InterPro"/>
</dbReference>
<evidence type="ECO:0000256" key="1">
    <source>
        <dbReference type="ARBA" id="ARBA00004240"/>
    </source>
</evidence>
<dbReference type="PANTHER" id="PTHR15414:SF0">
    <property type="entry name" value="ENDOPLASMIC RETICULUM LECTIN 1"/>
    <property type="match status" value="1"/>
</dbReference>
<feature type="compositionally biased region" description="Polar residues" evidence="8">
    <location>
        <begin position="327"/>
        <end position="336"/>
    </location>
</feature>
<evidence type="ECO:0000256" key="5">
    <source>
        <dbReference type="ARBA" id="ARBA00037585"/>
    </source>
</evidence>
<dbReference type="GO" id="GO:0030970">
    <property type="term" value="P:retrograde protein transport, ER to cytosol"/>
    <property type="evidence" value="ECO:0007669"/>
    <property type="project" value="TreeGrafter"/>
</dbReference>
<name>A0A075ADM7_OPIVI</name>
<dbReference type="OrthoDB" id="239053at2759"/>
<evidence type="ECO:0000256" key="2">
    <source>
        <dbReference type="ARBA" id="ARBA00022729"/>
    </source>
</evidence>
<evidence type="ECO:0000313" key="11">
    <source>
        <dbReference type="EMBL" id="KER34330.1"/>
    </source>
</evidence>
<dbReference type="PROSITE" id="PS51914">
    <property type="entry name" value="MRH"/>
    <property type="match status" value="2"/>
</dbReference>
<comment type="subcellular location">
    <subcellularLocation>
        <location evidence="1">Endoplasmic reticulum</location>
    </subcellularLocation>
</comment>
<dbReference type="Pfam" id="PF07915">
    <property type="entry name" value="PRKCSH"/>
    <property type="match status" value="2"/>
</dbReference>
<comment type="function">
    <text evidence="5">Probable lectin that binds selectively to improperly folded lumenal proteins. May function in endoplasmic reticulum quality control and endoplasmic reticulum-associated degradation (ERAD) of both non-glycosylated proteins and glycoproteins.</text>
</comment>